<organism evidence="1 2">
    <name type="scientific">Pseudomonas mercuritolerans</name>
    <dbReference type="NCBI Taxonomy" id="2951809"/>
    <lineage>
        <taxon>Bacteria</taxon>
        <taxon>Pseudomonadati</taxon>
        <taxon>Pseudomonadota</taxon>
        <taxon>Gammaproteobacteria</taxon>
        <taxon>Pseudomonadales</taxon>
        <taxon>Pseudomonadaceae</taxon>
        <taxon>Pseudomonas</taxon>
    </lineage>
</organism>
<dbReference type="Proteomes" id="UP001063475">
    <property type="component" value="Unassembled WGS sequence"/>
</dbReference>
<keyword evidence="2" id="KW-1185">Reference proteome</keyword>
<evidence type="ECO:0000313" key="1">
    <source>
        <dbReference type="EMBL" id="MCV2223961.1"/>
    </source>
</evidence>
<name>A0ABT2Y1A5_9PSED</name>
<evidence type="ECO:0000313" key="2">
    <source>
        <dbReference type="Proteomes" id="UP001063475"/>
    </source>
</evidence>
<proteinExistence type="predicted"/>
<accession>A0ABT2Y1A5</accession>
<dbReference type="Pfam" id="PF13289">
    <property type="entry name" value="SIR2_2"/>
    <property type="match status" value="1"/>
</dbReference>
<comment type="caution">
    <text evidence="1">The sequence shown here is derived from an EMBL/GenBank/DDBJ whole genome shotgun (WGS) entry which is preliminary data.</text>
</comment>
<dbReference type="RefSeq" id="WP_263471087.1">
    <property type="nucleotide sequence ID" value="NZ_JAMSHA010000007.1"/>
</dbReference>
<reference evidence="1" key="1">
    <citation type="submission" date="2022-06" db="EMBL/GenBank/DDBJ databases">
        <title>De novo draft assembly of the Pseudomonas mercurotoleraris sp. nov., isolated from the plants rhizosphere.</title>
        <authorList>
            <person name="Robas M."/>
            <person name="Gonzalez D."/>
            <person name="Fernandez V.M."/>
            <person name="Luna L."/>
            <person name="Provanza A."/>
            <person name="Jimenez P.A."/>
        </authorList>
    </citation>
    <scope>NUCLEOTIDE SEQUENCE</scope>
    <source>
        <strain evidence="1">SAICEUPSM</strain>
    </source>
</reference>
<sequence>MRVIITTNFDRLMENALRDLGTEPTVFTSADTLVGAELLTHTQRYIFKVHGDYKDARILKTDVELSGHPSEFNTLLDRIIDEFGLIVAGWQSE</sequence>
<gene>
    <name evidence="1" type="ORF">ND528_20580</name>
</gene>
<protein>
    <submittedName>
        <fullName evidence="1">SIR2 family protein</fullName>
    </submittedName>
</protein>
<dbReference type="EMBL" id="JAMSHA010000007">
    <property type="protein sequence ID" value="MCV2223961.1"/>
    <property type="molecule type" value="Genomic_DNA"/>
</dbReference>